<gene>
    <name evidence="1" type="ORF">Bhyg_11941</name>
</gene>
<protein>
    <submittedName>
        <fullName evidence="1">Uncharacterized protein</fullName>
    </submittedName>
</protein>
<name>A0A9Q0MXP1_9DIPT</name>
<evidence type="ECO:0000313" key="2">
    <source>
        <dbReference type="Proteomes" id="UP001151699"/>
    </source>
</evidence>
<proteinExistence type="predicted"/>
<evidence type="ECO:0000313" key="1">
    <source>
        <dbReference type="EMBL" id="KAJ6639199.1"/>
    </source>
</evidence>
<comment type="caution">
    <text evidence="1">The sequence shown here is derived from an EMBL/GenBank/DDBJ whole genome shotgun (WGS) entry which is preliminary data.</text>
</comment>
<organism evidence="1 2">
    <name type="scientific">Pseudolycoriella hygida</name>
    <dbReference type="NCBI Taxonomy" id="35572"/>
    <lineage>
        <taxon>Eukaryota</taxon>
        <taxon>Metazoa</taxon>
        <taxon>Ecdysozoa</taxon>
        <taxon>Arthropoda</taxon>
        <taxon>Hexapoda</taxon>
        <taxon>Insecta</taxon>
        <taxon>Pterygota</taxon>
        <taxon>Neoptera</taxon>
        <taxon>Endopterygota</taxon>
        <taxon>Diptera</taxon>
        <taxon>Nematocera</taxon>
        <taxon>Sciaroidea</taxon>
        <taxon>Sciaridae</taxon>
        <taxon>Pseudolycoriella</taxon>
    </lineage>
</organism>
<dbReference type="EMBL" id="WJQU01000003">
    <property type="protein sequence ID" value="KAJ6639199.1"/>
    <property type="molecule type" value="Genomic_DNA"/>
</dbReference>
<sequence>MVRVLLVTMDAVEFLKEFRAKHAGCYNEISNSKGDDVIHSESDELFGRVEDQATLYYDEDNTEETMPLVEPASHNITATLDLDEEVVSLNYTADTPTIIQSINGSEILLCDDSIESDSQQILDVEKLHSKPIEEEPKREMKKTDDVSNTTSKCSNEILFDGSVDNIESIVEFNQVKTDKTSDSFEINLDDIKMHSTSNTVSFDVVIGVDEEFGFAPITGPFAAVSKNSDDDDNESLVTIIEYDDAMDIDFEDKGSTPGDKVDDGRLEISSASKGREYFDEKWQRTEKTEILLFAN</sequence>
<reference evidence="1" key="1">
    <citation type="submission" date="2022-07" db="EMBL/GenBank/DDBJ databases">
        <authorList>
            <person name="Trinca V."/>
            <person name="Uliana J.V.C."/>
            <person name="Torres T.T."/>
            <person name="Ward R.J."/>
            <person name="Monesi N."/>
        </authorList>
    </citation>
    <scope>NUCLEOTIDE SEQUENCE</scope>
    <source>
        <strain evidence="1">HSMRA1968</strain>
        <tissue evidence="1">Whole embryos</tissue>
    </source>
</reference>
<keyword evidence="2" id="KW-1185">Reference proteome</keyword>
<accession>A0A9Q0MXP1</accession>
<dbReference type="Proteomes" id="UP001151699">
    <property type="component" value="Chromosome X"/>
</dbReference>
<dbReference type="AlphaFoldDB" id="A0A9Q0MXP1"/>